<feature type="non-terminal residue" evidence="7">
    <location>
        <position position="1"/>
    </location>
</feature>
<dbReference type="InterPro" id="IPR036855">
    <property type="entry name" value="Znf_CCCH_sf"/>
</dbReference>
<dbReference type="PaxDb" id="55529-EKX34109"/>
<dbReference type="SMART" id="SM00356">
    <property type="entry name" value="ZnF_C3H1"/>
    <property type="match status" value="2"/>
</dbReference>
<protein>
    <recommendedName>
        <fullName evidence="6">C3H1-type domain-containing protein</fullName>
    </recommendedName>
</protein>
<evidence type="ECO:0000313" key="8">
    <source>
        <dbReference type="EnsemblProtists" id="EKX34109"/>
    </source>
</evidence>
<evidence type="ECO:0000256" key="2">
    <source>
        <dbReference type="ARBA" id="ARBA00022771"/>
    </source>
</evidence>
<keyword evidence="2 5" id="KW-0863">Zinc-finger</keyword>
<dbReference type="GO" id="GO:0008270">
    <property type="term" value="F:zinc ion binding"/>
    <property type="evidence" value="ECO:0007669"/>
    <property type="project" value="UniProtKB-KW"/>
</dbReference>
<evidence type="ECO:0000256" key="5">
    <source>
        <dbReference type="PROSITE-ProRule" id="PRU00723"/>
    </source>
</evidence>
<dbReference type="Pfam" id="PF25512">
    <property type="entry name" value="zf-CCCH_AtC3H23"/>
    <property type="match status" value="1"/>
</dbReference>
<reference evidence="9" key="2">
    <citation type="submission" date="2012-11" db="EMBL/GenBank/DDBJ databases">
        <authorList>
            <person name="Kuo A."/>
            <person name="Curtis B.A."/>
            <person name="Tanifuji G."/>
            <person name="Burki F."/>
            <person name="Gruber A."/>
            <person name="Irimia M."/>
            <person name="Maruyama S."/>
            <person name="Arias M.C."/>
            <person name="Ball S.G."/>
            <person name="Gile G.H."/>
            <person name="Hirakawa Y."/>
            <person name="Hopkins J.F."/>
            <person name="Rensing S.A."/>
            <person name="Schmutz J."/>
            <person name="Symeonidi A."/>
            <person name="Elias M."/>
            <person name="Eveleigh R.J."/>
            <person name="Herman E.K."/>
            <person name="Klute M.J."/>
            <person name="Nakayama T."/>
            <person name="Obornik M."/>
            <person name="Reyes-Prieto A."/>
            <person name="Armbrust E.V."/>
            <person name="Aves S.J."/>
            <person name="Beiko R.G."/>
            <person name="Coutinho P."/>
            <person name="Dacks J.B."/>
            <person name="Durnford D.G."/>
            <person name="Fast N.M."/>
            <person name="Green B.R."/>
            <person name="Grisdale C."/>
            <person name="Hempe F."/>
            <person name="Henrissat B."/>
            <person name="Hoppner M.P."/>
            <person name="Ishida K.-I."/>
            <person name="Kim E."/>
            <person name="Koreny L."/>
            <person name="Kroth P.G."/>
            <person name="Liu Y."/>
            <person name="Malik S.-B."/>
            <person name="Maier U.G."/>
            <person name="McRose D."/>
            <person name="Mock T."/>
            <person name="Neilson J.A."/>
            <person name="Onodera N.T."/>
            <person name="Poole A.M."/>
            <person name="Pritham E.J."/>
            <person name="Richards T.A."/>
            <person name="Rocap G."/>
            <person name="Roy S.W."/>
            <person name="Sarai C."/>
            <person name="Schaack S."/>
            <person name="Shirato S."/>
            <person name="Slamovits C.H."/>
            <person name="Spencer D.F."/>
            <person name="Suzuki S."/>
            <person name="Worden A.Z."/>
            <person name="Zauner S."/>
            <person name="Barry K."/>
            <person name="Bell C."/>
            <person name="Bharti A.K."/>
            <person name="Crow J.A."/>
            <person name="Grimwood J."/>
            <person name="Kramer R."/>
            <person name="Lindquist E."/>
            <person name="Lucas S."/>
            <person name="Salamov A."/>
            <person name="McFadden G.I."/>
            <person name="Lane C.E."/>
            <person name="Keeling P.J."/>
            <person name="Gray M.W."/>
            <person name="Grigoriev I.V."/>
            <person name="Archibald J.M."/>
        </authorList>
    </citation>
    <scope>NUCLEOTIDE SEQUENCE</scope>
    <source>
        <strain evidence="9">CCMP2712</strain>
    </source>
</reference>
<dbReference type="SUPFAM" id="SSF90229">
    <property type="entry name" value="CCCH zinc finger"/>
    <property type="match status" value="1"/>
</dbReference>
<dbReference type="OMA" id="CMRETSH"/>
<keyword evidence="1 5" id="KW-0479">Metal-binding</keyword>
<accession>L1IDW8</accession>
<dbReference type="Proteomes" id="UP000011087">
    <property type="component" value="Unassembled WGS sequence"/>
</dbReference>
<dbReference type="eggNOG" id="KOG1595">
    <property type="taxonomic scope" value="Eukaryota"/>
</dbReference>
<feature type="zinc finger region" description="C3H1-type" evidence="5">
    <location>
        <begin position="39"/>
        <end position="62"/>
    </location>
</feature>
<dbReference type="EMBL" id="JH993119">
    <property type="protein sequence ID" value="EKX34109.1"/>
    <property type="molecule type" value="Genomic_DNA"/>
</dbReference>
<dbReference type="InterPro" id="IPR057444">
    <property type="entry name" value="Znf-CCCH_AtC3H23-like"/>
</dbReference>
<organism evidence="7">
    <name type="scientific">Guillardia theta (strain CCMP2712)</name>
    <name type="common">Cryptophyte</name>
    <dbReference type="NCBI Taxonomy" id="905079"/>
    <lineage>
        <taxon>Eukaryota</taxon>
        <taxon>Cryptophyceae</taxon>
        <taxon>Pyrenomonadales</taxon>
        <taxon>Geminigeraceae</taxon>
        <taxon>Guillardia</taxon>
    </lineage>
</organism>
<feature type="non-terminal residue" evidence="7">
    <location>
        <position position="97"/>
    </location>
</feature>
<reference evidence="7 9" key="1">
    <citation type="journal article" date="2012" name="Nature">
        <title>Algal genomes reveal evolutionary mosaicism and the fate of nucleomorphs.</title>
        <authorList>
            <consortium name="DOE Joint Genome Institute"/>
            <person name="Curtis B.A."/>
            <person name="Tanifuji G."/>
            <person name="Burki F."/>
            <person name="Gruber A."/>
            <person name="Irimia M."/>
            <person name="Maruyama S."/>
            <person name="Arias M.C."/>
            <person name="Ball S.G."/>
            <person name="Gile G.H."/>
            <person name="Hirakawa Y."/>
            <person name="Hopkins J.F."/>
            <person name="Kuo A."/>
            <person name="Rensing S.A."/>
            <person name="Schmutz J."/>
            <person name="Symeonidi A."/>
            <person name="Elias M."/>
            <person name="Eveleigh R.J."/>
            <person name="Herman E.K."/>
            <person name="Klute M.J."/>
            <person name="Nakayama T."/>
            <person name="Obornik M."/>
            <person name="Reyes-Prieto A."/>
            <person name="Armbrust E.V."/>
            <person name="Aves S.J."/>
            <person name="Beiko R.G."/>
            <person name="Coutinho P."/>
            <person name="Dacks J.B."/>
            <person name="Durnford D.G."/>
            <person name="Fast N.M."/>
            <person name="Green B.R."/>
            <person name="Grisdale C.J."/>
            <person name="Hempel F."/>
            <person name="Henrissat B."/>
            <person name="Hoppner M.P."/>
            <person name="Ishida K."/>
            <person name="Kim E."/>
            <person name="Koreny L."/>
            <person name="Kroth P.G."/>
            <person name="Liu Y."/>
            <person name="Malik S.B."/>
            <person name="Maier U.G."/>
            <person name="McRose D."/>
            <person name="Mock T."/>
            <person name="Neilson J.A."/>
            <person name="Onodera N.T."/>
            <person name="Poole A.M."/>
            <person name="Pritham E.J."/>
            <person name="Richards T.A."/>
            <person name="Rocap G."/>
            <person name="Roy S.W."/>
            <person name="Sarai C."/>
            <person name="Schaack S."/>
            <person name="Shirato S."/>
            <person name="Slamovits C.H."/>
            <person name="Spencer D.F."/>
            <person name="Suzuki S."/>
            <person name="Worden A.Z."/>
            <person name="Zauner S."/>
            <person name="Barry K."/>
            <person name="Bell C."/>
            <person name="Bharti A.K."/>
            <person name="Crow J.A."/>
            <person name="Grimwood J."/>
            <person name="Kramer R."/>
            <person name="Lindquist E."/>
            <person name="Lucas S."/>
            <person name="Salamov A."/>
            <person name="McFadden G.I."/>
            <person name="Lane C.E."/>
            <person name="Keeling P.J."/>
            <person name="Gray M.W."/>
            <person name="Grigoriev I.V."/>
            <person name="Archibald J.M."/>
        </authorList>
    </citation>
    <scope>NUCLEOTIDE SEQUENCE</scope>
    <source>
        <strain evidence="7 9">CCMP2712</strain>
    </source>
</reference>
<dbReference type="InterPro" id="IPR000571">
    <property type="entry name" value="Znf_CCCH"/>
</dbReference>
<dbReference type="STRING" id="905079.L1IDW8"/>
<evidence type="ECO:0000313" key="9">
    <source>
        <dbReference type="Proteomes" id="UP000011087"/>
    </source>
</evidence>
<evidence type="ECO:0000256" key="4">
    <source>
        <dbReference type="ARBA" id="ARBA00023125"/>
    </source>
</evidence>
<dbReference type="GeneID" id="17290835"/>
<evidence type="ECO:0000259" key="6">
    <source>
        <dbReference type="PROSITE" id="PS50103"/>
    </source>
</evidence>
<dbReference type="PROSITE" id="PS50103">
    <property type="entry name" value="ZF_C3H1"/>
    <property type="match status" value="1"/>
</dbReference>
<reference evidence="8" key="3">
    <citation type="submission" date="2016-03" db="UniProtKB">
        <authorList>
            <consortium name="EnsemblProtists"/>
        </authorList>
    </citation>
    <scope>IDENTIFICATION</scope>
</reference>
<name>L1IDW8_GUITC</name>
<dbReference type="AlphaFoldDB" id="L1IDW8"/>
<dbReference type="RefSeq" id="XP_005821089.1">
    <property type="nucleotide sequence ID" value="XM_005821032.1"/>
</dbReference>
<dbReference type="Gene3D" id="3.30.1370.210">
    <property type="match status" value="1"/>
</dbReference>
<keyword evidence="4" id="KW-0238">DNA-binding</keyword>
<keyword evidence="9" id="KW-1185">Reference proteome</keyword>
<dbReference type="KEGG" id="gtt:GUITHDRAFT_57377"/>
<gene>
    <name evidence="7" type="ORF">GUITHDRAFT_57377</name>
</gene>
<dbReference type="PANTHER" id="PTHR14493">
    <property type="entry name" value="UNKEMPT FAMILY MEMBER"/>
    <property type="match status" value="1"/>
</dbReference>
<dbReference type="GO" id="GO:0003677">
    <property type="term" value="F:DNA binding"/>
    <property type="evidence" value="ECO:0007669"/>
    <property type="project" value="UniProtKB-KW"/>
</dbReference>
<dbReference type="PANTHER" id="PTHR14493:SF50">
    <property type="entry name" value="RING FINGER PROTEIN UNKEMPT"/>
    <property type="match status" value="1"/>
</dbReference>
<proteinExistence type="predicted"/>
<dbReference type="InterPro" id="IPR045234">
    <property type="entry name" value="Unkempt-like"/>
</dbReference>
<dbReference type="Pfam" id="PF00642">
    <property type="entry name" value="zf-CCCH"/>
    <property type="match status" value="1"/>
</dbReference>
<dbReference type="HOGENOM" id="CLU_149599_0_0_1"/>
<evidence type="ECO:0000256" key="3">
    <source>
        <dbReference type="ARBA" id="ARBA00022833"/>
    </source>
</evidence>
<evidence type="ECO:0000313" key="7">
    <source>
        <dbReference type="EMBL" id="EKX34109.1"/>
    </source>
</evidence>
<dbReference type="OrthoDB" id="749011at2759"/>
<keyword evidence="3 5" id="KW-0862">Zinc</keyword>
<dbReference type="EnsemblProtists" id="EKX34109">
    <property type="protein sequence ID" value="EKX34109"/>
    <property type="gene ID" value="GUITHDRAFT_57377"/>
</dbReference>
<sequence length="97" mass="11461">VVHCSKQFVHDWKECPYAHEGETARRRHPYVLRFHTAQPCPDFKSTKSCPRSDRCQMAHGPWEAGLHPDAFRTNLCAYGRNCQRRMCFFAHDIEELR</sequence>
<evidence type="ECO:0000256" key="1">
    <source>
        <dbReference type="ARBA" id="ARBA00022723"/>
    </source>
</evidence>
<feature type="domain" description="C3H1-type" evidence="6">
    <location>
        <begin position="39"/>
        <end position="62"/>
    </location>
</feature>